<organism evidence="2 3">
    <name type="scientific">Eumeta variegata</name>
    <name type="common">Bagworm moth</name>
    <name type="synonym">Eumeta japonica</name>
    <dbReference type="NCBI Taxonomy" id="151549"/>
    <lineage>
        <taxon>Eukaryota</taxon>
        <taxon>Metazoa</taxon>
        <taxon>Ecdysozoa</taxon>
        <taxon>Arthropoda</taxon>
        <taxon>Hexapoda</taxon>
        <taxon>Insecta</taxon>
        <taxon>Pterygota</taxon>
        <taxon>Neoptera</taxon>
        <taxon>Endopterygota</taxon>
        <taxon>Lepidoptera</taxon>
        <taxon>Glossata</taxon>
        <taxon>Ditrysia</taxon>
        <taxon>Tineoidea</taxon>
        <taxon>Psychidae</taxon>
        <taxon>Oiketicinae</taxon>
        <taxon>Eumeta</taxon>
    </lineage>
</organism>
<dbReference type="EMBL" id="BGZK01001265">
    <property type="protein sequence ID" value="GBP75877.1"/>
    <property type="molecule type" value="Genomic_DNA"/>
</dbReference>
<dbReference type="Proteomes" id="UP000299102">
    <property type="component" value="Unassembled WGS sequence"/>
</dbReference>
<proteinExistence type="predicted"/>
<gene>
    <name evidence="2" type="ORF">EVAR_32024_1</name>
</gene>
<name>A0A4C1YNB0_EUMVA</name>
<evidence type="ECO:0000313" key="3">
    <source>
        <dbReference type="Proteomes" id="UP000299102"/>
    </source>
</evidence>
<protein>
    <submittedName>
        <fullName evidence="2">Uncharacterized protein</fullName>
    </submittedName>
</protein>
<evidence type="ECO:0000256" key="1">
    <source>
        <dbReference type="SAM" id="MobiDB-lite"/>
    </source>
</evidence>
<evidence type="ECO:0000313" key="2">
    <source>
        <dbReference type="EMBL" id="GBP75877.1"/>
    </source>
</evidence>
<accession>A0A4C1YNB0</accession>
<dbReference type="AlphaFoldDB" id="A0A4C1YNB0"/>
<keyword evidence="3" id="KW-1185">Reference proteome</keyword>
<sequence length="67" mass="7242">MLRDWDLYRDRCQRMVRVTLAVEWISNGPGSSILSINLPAGGGGAGSRRPASPELTRYSPALTAPAE</sequence>
<feature type="region of interest" description="Disordered" evidence="1">
    <location>
        <begin position="39"/>
        <end position="67"/>
    </location>
</feature>
<comment type="caution">
    <text evidence="2">The sequence shown here is derived from an EMBL/GenBank/DDBJ whole genome shotgun (WGS) entry which is preliminary data.</text>
</comment>
<reference evidence="2 3" key="1">
    <citation type="journal article" date="2019" name="Commun. Biol.">
        <title>The bagworm genome reveals a unique fibroin gene that provides high tensile strength.</title>
        <authorList>
            <person name="Kono N."/>
            <person name="Nakamura H."/>
            <person name="Ohtoshi R."/>
            <person name="Tomita M."/>
            <person name="Numata K."/>
            <person name="Arakawa K."/>
        </authorList>
    </citation>
    <scope>NUCLEOTIDE SEQUENCE [LARGE SCALE GENOMIC DNA]</scope>
</reference>